<gene>
    <name evidence="2" type="ORF">RhiirA5_441966</name>
</gene>
<feature type="non-terminal residue" evidence="2">
    <location>
        <position position="1"/>
    </location>
</feature>
<feature type="domain" description="DUF8206" evidence="1">
    <location>
        <begin position="5"/>
        <end position="50"/>
    </location>
</feature>
<reference evidence="2 3" key="2">
    <citation type="submission" date="2017-09" db="EMBL/GenBank/DDBJ databases">
        <title>Extensive intraspecific genome diversity in a model arbuscular mycorrhizal fungus.</title>
        <authorList>
            <person name="Chen E.C."/>
            <person name="Morin E."/>
            <person name="Beaudet D."/>
            <person name="Noel J."/>
            <person name="Ndikumana S."/>
            <person name="Charron P."/>
            <person name="St-Onge C."/>
            <person name="Giorgi J."/>
            <person name="Grigoriev I.V."/>
            <person name="Roux C."/>
            <person name="Martin F.M."/>
            <person name="Corradi N."/>
        </authorList>
    </citation>
    <scope>NUCLEOTIDE SEQUENCE [LARGE SCALE GENOMIC DNA]</scope>
    <source>
        <strain evidence="2 3">A5</strain>
    </source>
</reference>
<proteinExistence type="predicted"/>
<evidence type="ECO:0000313" key="3">
    <source>
        <dbReference type="Proteomes" id="UP000232722"/>
    </source>
</evidence>
<protein>
    <recommendedName>
        <fullName evidence="1">DUF8206 domain-containing protein</fullName>
    </recommendedName>
</protein>
<accession>A0A2N0NF74</accession>
<name>A0A2N0NF74_9GLOM</name>
<evidence type="ECO:0000259" key="1">
    <source>
        <dbReference type="Pfam" id="PF26633"/>
    </source>
</evidence>
<dbReference type="EMBL" id="LLXJ01008630">
    <property type="protein sequence ID" value="PKB93224.1"/>
    <property type="molecule type" value="Genomic_DNA"/>
</dbReference>
<dbReference type="Proteomes" id="UP000232722">
    <property type="component" value="Unassembled WGS sequence"/>
</dbReference>
<organism evidence="2 3">
    <name type="scientific">Rhizophagus irregularis</name>
    <dbReference type="NCBI Taxonomy" id="588596"/>
    <lineage>
        <taxon>Eukaryota</taxon>
        <taxon>Fungi</taxon>
        <taxon>Fungi incertae sedis</taxon>
        <taxon>Mucoromycota</taxon>
        <taxon>Glomeromycotina</taxon>
        <taxon>Glomeromycetes</taxon>
        <taxon>Glomerales</taxon>
        <taxon>Glomeraceae</taxon>
        <taxon>Rhizophagus</taxon>
    </lineage>
</organism>
<dbReference type="AlphaFoldDB" id="A0A2N0NF74"/>
<evidence type="ECO:0000313" key="2">
    <source>
        <dbReference type="EMBL" id="PKB93224.1"/>
    </source>
</evidence>
<reference evidence="2 3" key="1">
    <citation type="submission" date="2016-04" db="EMBL/GenBank/DDBJ databases">
        <title>Genome analyses suggest a sexual origin of heterokaryosis in a supposedly ancient asexual fungus.</title>
        <authorList>
            <person name="Ropars J."/>
            <person name="Sedzielewska K."/>
            <person name="Noel J."/>
            <person name="Charron P."/>
            <person name="Farinelli L."/>
            <person name="Marton T."/>
            <person name="Kruger M."/>
            <person name="Pelin A."/>
            <person name="Brachmann A."/>
            <person name="Corradi N."/>
        </authorList>
    </citation>
    <scope>NUCLEOTIDE SEQUENCE [LARGE SCALE GENOMIC DNA]</scope>
    <source>
        <strain evidence="2 3">A5</strain>
    </source>
</reference>
<dbReference type="Pfam" id="PF26633">
    <property type="entry name" value="DUF8206"/>
    <property type="match status" value="1"/>
</dbReference>
<dbReference type="InterPro" id="IPR058519">
    <property type="entry name" value="DUF8206"/>
</dbReference>
<comment type="caution">
    <text evidence="2">The sequence shown here is derived from an EMBL/GenBank/DDBJ whole genome shotgun (WGS) entry which is preliminary data.</text>
</comment>
<sequence>RSGIICHENCGLEFTGGSGTTTFNSCACMGGDGKCTKCGCDTYSHFHTDTEMKNETKTINEVLEDIKAQYDMADADHKRISNNANQYQKTFADLQAKADDYGTLLEFTNAIT</sequence>